<gene>
    <name evidence="2" type="ORF">DdX_21804</name>
</gene>
<feature type="signal peptide" evidence="1">
    <location>
        <begin position="1"/>
        <end position="20"/>
    </location>
</feature>
<accession>A0AAD4MGQ1</accession>
<organism evidence="2 3">
    <name type="scientific">Ditylenchus destructor</name>
    <dbReference type="NCBI Taxonomy" id="166010"/>
    <lineage>
        <taxon>Eukaryota</taxon>
        <taxon>Metazoa</taxon>
        <taxon>Ecdysozoa</taxon>
        <taxon>Nematoda</taxon>
        <taxon>Chromadorea</taxon>
        <taxon>Rhabditida</taxon>
        <taxon>Tylenchina</taxon>
        <taxon>Tylenchomorpha</taxon>
        <taxon>Sphaerularioidea</taxon>
        <taxon>Anguinidae</taxon>
        <taxon>Anguininae</taxon>
        <taxon>Ditylenchus</taxon>
    </lineage>
</organism>
<protein>
    <submittedName>
        <fullName evidence="2">Uncharacterized protein</fullName>
    </submittedName>
</protein>
<proteinExistence type="predicted"/>
<evidence type="ECO:0000313" key="2">
    <source>
        <dbReference type="EMBL" id="KAI1691560.1"/>
    </source>
</evidence>
<reference evidence="2" key="1">
    <citation type="submission" date="2022-01" db="EMBL/GenBank/DDBJ databases">
        <title>Genome Sequence Resource for Two Populations of Ditylenchus destructor, the Migratory Endoparasitic Phytonematode.</title>
        <authorList>
            <person name="Zhang H."/>
            <person name="Lin R."/>
            <person name="Xie B."/>
        </authorList>
    </citation>
    <scope>NUCLEOTIDE SEQUENCE</scope>
    <source>
        <strain evidence="2">BazhouSP</strain>
    </source>
</reference>
<evidence type="ECO:0000256" key="1">
    <source>
        <dbReference type="SAM" id="SignalP"/>
    </source>
</evidence>
<evidence type="ECO:0000313" key="3">
    <source>
        <dbReference type="Proteomes" id="UP001201812"/>
    </source>
</evidence>
<dbReference type="EMBL" id="JAKKPZ010000909">
    <property type="protein sequence ID" value="KAI1691560.1"/>
    <property type="molecule type" value="Genomic_DNA"/>
</dbReference>
<feature type="chain" id="PRO_5042143285" evidence="1">
    <location>
        <begin position="21"/>
        <end position="521"/>
    </location>
</feature>
<sequence>MSRFWIIVATLLCVTISVCGECLNSTQMAAKAQSVKSNAANARQGVRDAANMIGPIGAAALAGSGVGAPLAPFFLALGPVTSFITGLADMSDPKEDPSDKTINCLNDYMNNITSRLDNITADLAVIKEMMEQVLPAINELRDLISDKFAALEKKIDSAVSEIKTFQTAVNWKQTVTGRLKELRDSAIVLNIWTLAASGCKGDSKKVMLQARKLEDGELPDICLSDTYIKNAQYSHASANSVSHLILGSLIELLFYQAMCAGVAFKTNARIDVENQRFLKIMEEISNEYPKIIKESGESYWPGPAYEYAVSLMDGPGAWHNSKRVYDAFNERYTWYKHQVFFARGSSRKPMTFEGSQDYEIGDNLRIDKTENQRDENDIVIVTRHRIAPDPILEKEDVERRSRKFADWLSRNVPFSKDSFCGICDYNPETKQGCNFTTDACFQFAFAKGIAESGYNWPFDRTKDKIVDSYGDFASFDRNHAHIIIYGAADNVINYLYSWGDCGASLCYRTYYGSRVALILSL</sequence>
<dbReference type="Proteomes" id="UP001201812">
    <property type="component" value="Unassembled WGS sequence"/>
</dbReference>
<name>A0AAD4MGQ1_9BILA</name>
<dbReference type="AlphaFoldDB" id="A0AAD4MGQ1"/>
<comment type="caution">
    <text evidence="2">The sequence shown here is derived from an EMBL/GenBank/DDBJ whole genome shotgun (WGS) entry which is preliminary data.</text>
</comment>
<keyword evidence="1" id="KW-0732">Signal</keyword>
<keyword evidence="3" id="KW-1185">Reference proteome</keyword>